<dbReference type="PANTHER" id="PTHR20854:SF4">
    <property type="entry name" value="INOSITOL-1-MONOPHOSPHATASE-RELATED"/>
    <property type="match status" value="1"/>
</dbReference>
<dbReference type="InterPro" id="IPR020550">
    <property type="entry name" value="Inositol_monophosphatase_CS"/>
</dbReference>
<evidence type="ECO:0000313" key="6">
    <source>
        <dbReference type="EMBL" id="MFC7220405.1"/>
    </source>
</evidence>
<dbReference type="Pfam" id="PF00459">
    <property type="entry name" value="Inositol_P"/>
    <property type="match status" value="1"/>
</dbReference>
<dbReference type="InterPro" id="IPR000760">
    <property type="entry name" value="Inositol_monophosphatase-like"/>
</dbReference>
<dbReference type="Gene3D" id="3.40.190.80">
    <property type="match status" value="1"/>
</dbReference>
<evidence type="ECO:0000256" key="4">
    <source>
        <dbReference type="ARBA" id="ARBA00022801"/>
    </source>
</evidence>
<reference evidence="7" key="1">
    <citation type="journal article" date="2019" name="Int. J. Syst. Evol. Microbiol.">
        <title>The Global Catalogue of Microorganisms (GCM) 10K type strain sequencing project: providing services to taxonomists for standard genome sequencing and annotation.</title>
        <authorList>
            <consortium name="The Broad Institute Genomics Platform"/>
            <consortium name="The Broad Institute Genome Sequencing Center for Infectious Disease"/>
            <person name="Wu L."/>
            <person name="Ma J."/>
        </authorList>
    </citation>
    <scope>NUCLEOTIDE SEQUENCE [LARGE SCALE GENOMIC DNA]</scope>
    <source>
        <strain evidence="7">CGMCC 1.13681</strain>
    </source>
</reference>
<dbReference type="Gene3D" id="3.30.540.10">
    <property type="entry name" value="Fructose-1,6-Bisphosphatase, subunit A, domain 1"/>
    <property type="match status" value="1"/>
</dbReference>
<proteinExistence type="predicted"/>
<organism evidence="6 7">
    <name type="scientific">Streptomyces polyrhachis</name>
    <dbReference type="NCBI Taxonomy" id="1282885"/>
    <lineage>
        <taxon>Bacteria</taxon>
        <taxon>Bacillati</taxon>
        <taxon>Actinomycetota</taxon>
        <taxon>Actinomycetes</taxon>
        <taxon>Kitasatosporales</taxon>
        <taxon>Streptomycetaceae</taxon>
        <taxon>Streptomyces</taxon>
    </lineage>
</organism>
<comment type="catalytic activity">
    <reaction evidence="1">
        <text>a myo-inositol phosphate + H2O = myo-inositol + phosphate</text>
        <dbReference type="Rhea" id="RHEA:24056"/>
        <dbReference type="ChEBI" id="CHEBI:15377"/>
        <dbReference type="ChEBI" id="CHEBI:17268"/>
        <dbReference type="ChEBI" id="CHEBI:43474"/>
        <dbReference type="ChEBI" id="CHEBI:84139"/>
        <dbReference type="EC" id="3.1.3.25"/>
    </reaction>
</comment>
<dbReference type="EMBL" id="JBHSZO010000033">
    <property type="protein sequence ID" value="MFC7220405.1"/>
    <property type="molecule type" value="Genomic_DNA"/>
</dbReference>
<gene>
    <name evidence="6" type="ORF">ACFQLX_19875</name>
</gene>
<keyword evidence="3" id="KW-0479">Metal-binding</keyword>
<dbReference type="PROSITE" id="PS00630">
    <property type="entry name" value="IMP_2"/>
    <property type="match status" value="1"/>
</dbReference>
<keyword evidence="4" id="KW-0378">Hydrolase</keyword>
<evidence type="ECO:0000256" key="2">
    <source>
        <dbReference type="ARBA" id="ARBA00013106"/>
    </source>
</evidence>
<evidence type="ECO:0000256" key="3">
    <source>
        <dbReference type="ARBA" id="ARBA00022723"/>
    </source>
</evidence>
<dbReference type="PANTHER" id="PTHR20854">
    <property type="entry name" value="INOSITOL MONOPHOSPHATASE"/>
    <property type="match status" value="1"/>
</dbReference>
<accession>A0ABW2GHY4</accession>
<comment type="caution">
    <text evidence="6">The sequence shown here is derived from an EMBL/GenBank/DDBJ whole genome shotgun (WGS) entry which is preliminary data.</text>
</comment>
<dbReference type="PRINTS" id="PR00377">
    <property type="entry name" value="IMPHPHTASES"/>
</dbReference>
<keyword evidence="7" id="KW-1185">Reference proteome</keyword>
<dbReference type="InterPro" id="IPR020583">
    <property type="entry name" value="Inositol_monoP_metal-BS"/>
</dbReference>
<evidence type="ECO:0000256" key="1">
    <source>
        <dbReference type="ARBA" id="ARBA00001033"/>
    </source>
</evidence>
<evidence type="ECO:0000256" key="5">
    <source>
        <dbReference type="ARBA" id="ARBA00022842"/>
    </source>
</evidence>
<protein>
    <recommendedName>
        <fullName evidence="2">inositol-phosphate phosphatase</fullName>
        <ecNumber evidence="2">3.1.3.25</ecNumber>
    </recommendedName>
</protein>
<dbReference type="EC" id="3.1.3.25" evidence="2"/>
<dbReference type="PROSITE" id="PS00629">
    <property type="entry name" value="IMP_1"/>
    <property type="match status" value="1"/>
</dbReference>
<evidence type="ECO:0000313" key="7">
    <source>
        <dbReference type="Proteomes" id="UP001596413"/>
    </source>
</evidence>
<keyword evidence="5" id="KW-0460">Magnesium</keyword>
<name>A0ABW2GHY4_9ACTN</name>
<dbReference type="RefSeq" id="WP_386417053.1">
    <property type="nucleotide sequence ID" value="NZ_JBHSZO010000033.1"/>
</dbReference>
<dbReference type="SUPFAM" id="SSF56655">
    <property type="entry name" value="Carbohydrate phosphatase"/>
    <property type="match status" value="1"/>
</dbReference>
<sequence>MIEEFLAGYGPAKVEQAMRQAAADEVMPRFRQLEAHEIAEKRGPYDLVTVADQGAERHLGRSLTALLPGSVLVGEEGVSEDPALLEAVGGEAPVWIVDPVDGTWFFAHGEPGFAMLVALAHHGEVLASWTYAPAYDEMAVAIRGAGAWADGERLTAGSPAPGADLTVATSSPQYISDEEHRRLLRLETEGVARRDTGSAGLEYLRIAKGELDSTAYTWESPWDHAAGLLLVAEAGGVNATVADEPFRVAGGNALPFVTARDESTARRLLGLLRD</sequence>
<dbReference type="Proteomes" id="UP001596413">
    <property type="component" value="Unassembled WGS sequence"/>
</dbReference>